<dbReference type="PANTHER" id="PTHR21432:SF20">
    <property type="entry name" value="ACETYL-COA HYDROLASE"/>
    <property type="match status" value="1"/>
</dbReference>
<dbReference type="Gene3D" id="3.30.750.70">
    <property type="entry name" value="4-hydroxybutyrate coenzyme like domains"/>
    <property type="match status" value="1"/>
</dbReference>
<gene>
    <name evidence="2" type="ORF">DENIS_2076</name>
</gene>
<sequence>MMRNRPLFYENADRCVDDVIEHVGKNIVLALPLGLGKANQTVNALFRRAQEDPGMVLKILTAITLERPAGKTDLEQRFLEPFVARLFGNYPDLSYAQALRNGDLPPNVEVIEFFHRTAAYLSVPVAQQNYISANYTHIARDMMARGVNVIAQLFCDARSGGKTLYSLSSNPDVTLDGVRMMREKERAGKKIAIIGQKNPNLPFMYGDAVVGPDFFDAVVDQPDYYFDLFAPPKMSVSTEDYLIGLNASTLIRDGGTLQIGIGSLGDAITCGLQLRHTENAVYREILTALRIPDRFGPHIREIGGTGGFEKGLYGATEMLVDGYISLYRSGIIRRKVYDDEILQQLLNEGQIGEQITARHLDILIESGAVRPVLTGADVLYLRRFGFIRENWYIEDGFMTDGALRVSADLTDPENRNEFCRHCLGTDLKTGTLIHAGFFLGPNQFYEALRDMSEAERKQINMTSVQHVNQLYGCPYASQRLKTLQRRHGRFVNAALMVTLSGAVISDGLENGEVISGVGGQYNFVSMAHALPDARSVIMVRSTRPKGREIHSNILWNYGHTTIPRHLKDVVVTEYGIADLRAKTDREVIAALLNITDSRFQDELLREARRAKKLPRDYRIPDAFRENLPGRSEAILAPFREKGFFPAFPYGTDFTHEELVLAKALKGLKEEMSGKAIPIPRLGSAIKSMGTPDAARPYLERMKLDNPITARESMMQRLVVYALVSGGHI</sequence>
<dbReference type="SUPFAM" id="SSF100950">
    <property type="entry name" value="NagB/RpiA/CoA transferase-like"/>
    <property type="match status" value="1"/>
</dbReference>
<dbReference type="Pfam" id="PF13336">
    <property type="entry name" value="AcetylCoA_hyd_C"/>
    <property type="match status" value="1"/>
</dbReference>
<dbReference type="InterPro" id="IPR046433">
    <property type="entry name" value="ActCoA_hydro"/>
</dbReference>
<reference evidence="3" key="2">
    <citation type="submission" date="2019-01" db="EMBL/GenBank/DDBJ databases">
        <title>Genome sequence of Desulfonema ishimotonii strain Tokyo 01.</title>
        <authorList>
            <person name="Fukui M."/>
        </authorList>
    </citation>
    <scope>NUCLEOTIDE SEQUENCE [LARGE SCALE GENOMIC DNA]</scope>
    <source>
        <strain evidence="3">Tokyo 01</strain>
    </source>
</reference>
<reference evidence="3" key="1">
    <citation type="submission" date="2017-11" db="EMBL/GenBank/DDBJ databases">
        <authorList>
            <person name="Watanabe M."/>
            <person name="Kojima H."/>
        </authorList>
    </citation>
    <scope>NUCLEOTIDE SEQUENCE [LARGE SCALE GENOMIC DNA]</scope>
    <source>
        <strain evidence="3">Tokyo 01</strain>
    </source>
</reference>
<proteinExistence type="predicted"/>
<protein>
    <recommendedName>
        <fullName evidence="1">Acetyl-CoA hydrolase/transferase C-terminal domain-containing protein</fullName>
    </recommendedName>
</protein>
<dbReference type="PANTHER" id="PTHR21432">
    <property type="entry name" value="ACETYL-COA HYDROLASE-RELATED"/>
    <property type="match status" value="1"/>
</dbReference>
<dbReference type="GO" id="GO:0006083">
    <property type="term" value="P:acetate metabolic process"/>
    <property type="evidence" value="ECO:0007669"/>
    <property type="project" value="InterPro"/>
</dbReference>
<dbReference type="InterPro" id="IPR038460">
    <property type="entry name" value="AcetylCoA_hyd_C_sf"/>
</dbReference>
<name>A0A401FVX2_9BACT</name>
<dbReference type="InterPro" id="IPR037171">
    <property type="entry name" value="NagB/RpiA_transferase-like"/>
</dbReference>
<evidence type="ECO:0000313" key="2">
    <source>
        <dbReference type="EMBL" id="GBC61116.1"/>
    </source>
</evidence>
<dbReference type="AlphaFoldDB" id="A0A401FVX2"/>
<feature type="domain" description="Acetyl-CoA hydrolase/transferase C-terminal" evidence="1">
    <location>
        <begin position="440"/>
        <end position="607"/>
    </location>
</feature>
<comment type="caution">
    <text evidence="2">The sequence shown here is derived from an EMBL/GenBank/DDBJ whole genome shotgun (WGS) entry which is preliminary data.</text>
</comment>
<organism evidence="2 3">
    <name type="scientific">Desulfonema ishimotonii</name>
    <dbReference type="NCBI Taxonomy" id="45657"/>
    <lineage>
        <taxon>Bacteria</taxon>
        <taxon>Pseudomonadati</taxon>
        <taxon>Thermodesulfobacteriota</taxon>
        <taxon>Desulfobacteria</taxon>
        <taxon>Desulfobacterales</taxon>
        <taxon>Desulfococcaceae</taxon>
        <taxon>Desulfonema</taxon>
    </lineage>
</organism>
<dbReference type="Gene3D" id="3.40.1080.20">
    <property type="entry name" value="Acetyl-CoA hydrolase/transferase C-terminal domain"/>
    <property type="match status" value="1"/>
</dbReference>
<dbReference type="Proteomes" id="UP000288096">
    <property type="component" value="Unassembled WGS sequence"/>
</dbReference>
<dbReference type="GO" id="GO:0008775">
    <property type="term" value="F:acetate CoA-transferase activity"/>
    <property type="evidence" value="ECO:0007669"/>
    <property type="project" value="InterPro"/>
</dbReference>
<evidence type="ECO:0000259" key="1">
    <source>
        <dbReference type="Pfam" id="PF13336"/>
    </source>
</evidence>
<dbReference type="InterPro" id="IPR026888">
    <property type="entry name" value="AcetylCoA_hyd_C"/>
</dbReference>
<keyword evidence="3" id="KW-1185">Reference proteome</keyword>
<evidence type="ECO:0000313" key="3">
    <source>
        <dbReference type="Proteomes" id="UP000288096"/>
    </source>
</evidence>
<dbReference type="EMBL" id="BEXT01000001">
    <property type="protein sequence ID" value="GBC61116.1"/>
    <property type="molecule type" value="Genomic_DNA"/>
</dbReference>
<accession>A0A401FVX2</accession>